<keyword evidence="7" id="KW-0067">ATP-binding</keyword>
<evidence type="ECO:0000256" key="10">
    <source>
        <dbReference type="ARBA" id="ARBA00023204"/>
    </source>
</evidence>
<evidence type="ECO:0000256" key="4">
    <source>
        <dbReference type="ARBA" id="ARBA00022454"/>
    </source>
</evidence>
<dbReference type="Pfam" id="PF13476">
    <property type="entry name" value="AAA_23"/>
    <property type="match status" value="1"/>
</dbReference>
<dbReference type="EMBL" id="MU070049">
    <property type="protein sequence ID" value="KAF5830376.1"/>
    <property type="molecule type" value="Genomic_DNA"/>
</dbReference>
<accession>A0ABQ7G6Y5</accession>
<name>A0ABQ7G6Y5_DUNSA</name>
<evidence type="ECO:0000256" key="11">
    <source>
        <dbReference type="ARBA" id="ARBA00023242"/>
    </source>
</evidence>
<keyword evidence="15" id="KW-1185">Reference proteome</keyword>
<evidence type="ECO:0000256" key="9">
    <source>
        <dbReference type="ARBA" id="ARBA00023172"/>
    </source>
</evidence>
<keyword evidence="6" id="KW-0227">DNA damage</keyword>
<keyword evidence="10" id="KW-0234">DNA repair</keyword>
<comment type="subcellular location">
    <subcellularLocation>
        <location evidence="2">Chromosome</location>
    </subcellularLocation>
    <subcellularLocation>
        <location evidence="1">Nucleus</location>
    </subcellularLocation>
</comment>
<dbReference type="Proteomes" id="UP000815325">
    <property type="component" value="Unassembled WGS sequence"/>
</dbReference>
<evidence type="ECO:0000256" key="2">
    <source>
        <dbReference type="ARBA" id="ARBA00004286"/>
    </source>
</evidence>
<evidence type="ECO:0000256" key="1">
    <source>
        <dbReference type="ARBA" id="ARBA00004123"/>
    </source>
</evidence>
<gene>
    <name evidence="14" type="ORF">DUNSADRAFT_14673</name>
</gene>
<evidence type="ECO:0000259" key="13">
    <source>
        <dbReference type="Pfam" id="PF13476"/>
    </source>
</evidence>
<feature type="compositionally biased region" description="Polar residues" evidence="12">
    <location>
        <begin position="74"/>
        <end position="90"/>
    </location>
</feature>
<keyword evidence="5" id="KW-0547">Nucleotide-binding</keyword>
<organism evidence="14 15">
    <name type="scientific">Dunaliella salina</name>
    <name type="common">Green alga</name>
    <name type="synonym">Protococcus salinus</name>
    <dbReference type="NCBI Taxonomy" id="3046"/>
    <lineage>
        <taxon>Eukaryota</taxon>
        <taxon>Viridiplantae</taxon>
        <taxon>Chlorophyta</taxon>
        <taxon>core chlorophytes</taxon>
        <taxon>Chlorophyceae</taxon>
        <taxon>CS clade</taxon>
        <taxon>Chlamydomonadales</taxon>
        <taxon>Dunaliellaceae</taxon>
        <taxon>Dunaliella</taxon>
    </lineage>
</organism>
<keyword evidence="4" id="KW-0158">Chromosome</keyword>
<feature type="compositionally biased region" description="Acidic residues" evidence="12">
    <location>
        <begin position="10"/>
        <end position="24"/>
    </location>
</feature>
<reference evidence="14" key="1">
    <citation type="submission" date="2017-08" db="EMBL/GenBank/DDBJ databases">
        <authorList>
            <person name="Polle J.E."/>
            <person name="Barry K."/>
            <person name="Cushman J."/>
            <person name="Schmutz J."/>
            <person name="Tran D."/>
            <person name="Hathwaick L.T."/>
            <person name="Yim W.C."/>
            <person name="Jenkins J."/>
            <person name="Mckie-Krisberg Z.M."/>
            <person name="Prochnik S."/>
            <person name="Lindquist E."/>
            <person name="Dockter R.B."/>
            <person name="Adam C."/>
            <person name="Molina H."/>
            <person name="Bunkerborg J."/>
            <person name="Jin E."/>
            <person name="Buchheim M."/>
            <person name="Magnuson J."/>
        </authorList>
    </citation>
    <scope>NUCLEOTIDE SEQUENCE</scope>
    <source>
        <strain evidence="14">CCAP 19/18</strain>
    </source>
</reference>
<dbReference type="SUPFAM" id="SSF52540">
    <property type="entry name" value="P-loop containing nucleoside triphosphate hydrolases"/>
    <property type="match status" value="1"/>
</dbReference>
<evidence type="ECO:0000313" key="15">
    <source>
        <dbReference type="Proteomes" id="UP000815325"/>
    </source>
</evidence>
<keyword evidence="8" id="KW-0175">Coiled coil</keyword>
<evidence type="ECO:0000256" key="6">
    <source>
        <dbReference type="ARBA" id="ARBA00022763"/>
    </source>
</evidence>
<proteinExistence type="inferred from homology"/>
<keyword evidence="11" id="KW-0539">Nucleus</keyword>
<dbReference type="InterPro" id="IPR038729">
    <property type="entry name" value="Rad50/SbcC_AAA"/>
</dbReference>
<comment type="caution">
    <text evidence="14">The sequence shown here is derived from an EMBL/GenBank/DDBJ whole genome shotgun (WGS) entry which is preliminary data.</text>
</comment>
<evidence type="ECO:0000313" key="14">
    <source>
        <dbReference type="EMBL" id="KAF5830376.1"/>
    </source>
</evidence>
<dbReference type="InterPro" id="IPR027417">
    <property type="entry name" value="P-loop_NTPase"/>
</dbReference>
<dbReference type="PANTHER" id="PTHR19306:SF6">
    <property type="entry name" value="STRUCTURAL MAINTENANCE OF CHROMOSOMES PROTEIN 6"/>
    <property type="match status" value="1"/>
</dbReference>
<evidence type="ECO:0000256" key="3">
    <source>
        <dbReference type="ARBA" id="ARBA00006793"/>
    </source>
</evidence>
<evidence type="ECO:0000256" key="12">
    <source>
        <dbReference type="SAM" id="MobiDB-lite"/>
    </source>
</evidence>
<feature type="region of interest" description="Disordered" evidence="12">
    <location>
        <begin position="1"/>
        <end position="94"/>
    </location>
</feature>
<evidence type="ECO:0000256" key="7">
    <source>
        <dbReference type="ARBA" id="ARBA00022840"/>
    </source>
</evidence>
<sequence length="233" mass="25113">MKRVHSENVSVDDDDGFEMGEEVETQPPAKKHRRSRAERLEQVGGLSQRELNTQQEGGPSLPLPRCPATAGAAPTQNGVGPSTQGTNARFTQPLRPGGRVALREEGLAGHLKKIQLINFMCHHNFEMEFGPHITLVSGTNGSGKSAVMQALQVCLGVAARTTGRGHNLSSFIRSGQSEARVMVTICNKGPDAFEHDRFGDYINVERRIGTTSNYILKNAAGGSLLHLIAALHA</sequence>
<feature type="domain" description="Rad50/SbcC-type AAA" evidence="13">
    <location>
        <begin position="113"/>
        <end position="194"/>
    </location>
</feature>
<evidence type="ECO:0000256" key="8">
    <source>
        <dbReference type="ARBA" id="ARBA00023054"/>
    </source>
</evidence>
<protein>
    <recommendedName>
        <fullName evidence="13">Rad50/SbcC-type AAA domain-containing protein</fullName>
    </recommendedName>
</protein>
<evidence type="ECO:0000256" key="5">
    <source>
        <dbReference type="ARBA" id="ARBA00022741"/>
    </source>
</evidence>
<keyword evidence="9" id="KW-0233">DNA recombination</keyword>
<comment type="similarity">
    <text evidence="3">Belongs to the SMC family. SMC6 subfamily.</text>
</comment>
<dbReference type="Gene3D" id="3.40.50.300">
    <property type="entry name" value="P-loop containing nucleotide triphosphate hydrolases"/>
    <property type="match status" value="1"/>
</dbReference>
<dbReference type="PANTHER" id="PTHR19306">
    <property type="entry name" value="STRUCTURAL MAINTENANCE OF CHROMOSOMES 5,6 SMC5, SMC6"/>
    <property type="match status" value="1"/>
</dbReference>